<dbReference type="KEGG" id="vg:11536851"/>
<reference evidence="1 2" key="1">
    <citation type="submission" date="2013-01" db="EMBL/GenBank/DDBJ databases">
        <title>Large myovirus of Bacillus.</title>
        <authorList>
            <person name="Klumpp J."/>
            <person name="Beyer W."/>
            <person name="Loessner M.J."/>
        </authorList>
    </citation>
    <scope>NUCLEOTIDE SEQUENCE [LARGE SCALE GENOMIC DNA]</scope>
</reference>
<proteinExistence type="predicted"/>
<dbReference type="Proteomes" id="UP000005445">
    <property type="component" value="Segment"/>
</dbReference>
<organism evidence="1 2">
    <name type="scientific">Bacillus phage W.Ph</name>
    <dbReference type="NCBI Taxonomy" id="764595"/>
    <lineage>
        <taxon>Viruses</taxon>
        <taxon>Duplodnaviria</taxon>
        <taxon>Heunggongvirae</taxon>
        <taxon>Uroviricota</taxon>
        <taxon>Caudoviricetes</taxon>
        <taxon>Herelleviridae</taxon>
        <taxon>Bastillevirinae</taxon>
        <taxon>Wphvirus</taxon>
        <taxon>Wphvirus WPh</taxon>
    </lineage>
</organism>
<evidence type="ECO:0000313" key="1">
    <source>
        <dbReference type="EMBL" id="ADH03341.1"/>
    </source>
</evidence>
<keyword evidence="2" id="KW-1185">Reference proteome</keyword>
<sequence>MTKVNEFHIACDVVESDSITVTMNDKGMTNIFMYVSSNDEPITKHQVLTRFETLELIKLLSICMFDDVKRYIRVGIDTEDNVSFLSEAHRKRAYLYMGMDCIALNRTTCRRLRDELERGLN</sequence>
<accession>G9B1U6</accession>
<evidence type="ECO:0000313" key="2">
    <source>
        <dbReference type="Proteomes" id="UP000005445"/>
    </source>
</evidence>
<dbReference type="GeneID" id="11536851"/>
<dbReference type="RefSeq" id="YP_004957210.1">
    <property type="nucleotide sequence ID" value="NC_016563.1"/>
</dbReference>
<dbReference type="OrthoDB" id="14695at10239"/>
<name>G9B1U6_9CAUD</name>
<dbReference type="EMBL" id="HM144387">
    <property type="protein sequence ID" value="ADH03341.1"/>
    <property type="molecule type" value="Genomic_DNA"/>
</dbReference>
<protein>
    <submittedName>
        <fullName evidence="1">Gp195</fullName>
    </submittedName>
</protein>